<dbReference type="KEGG" id="pno:SNOG_12069"/>
<proteinExistence type="predicted"/>
<dbReference type="VEuPathDB" id="FungiDB:JI435_120690"/>
<evidence type="ECO:0000256" key="1">
    <source>
        <dbReference type="SAM" id="MobiDB-lite"/>
    </source>
</evidence>
<dbReference type="Proteomes" id="UP000663193">
    <property type="component" value="Chromosome 12"/>
</dbReference>
<sequence>MASNNPPAPSPEGPPTTYFWTRTDRSTPTLFPHFSHDLNTLSTTSINAAAFIPSPSIGVSDPLTSLITSEDIAEAYEDILSDVDDPTPTLDFDRFGILFEFGEMYFVVMKDAAARSMGVTRGFIEKEHVGAHLVAEWASLPKERVGRCVVASGTGGWWHVRSKVLEEVREEVASRVKLTDRAMMTGRGRGEEEEGIRTRLREEVAVVVDRVYQRIEKEEGEERKGEEVQMGEWLDWDVRGKQDVEERVGEEYAMQENDILENQANTGVEDAME</sequence>
<reference evidence="3" key="1">
    <citation type="journal article" date="2021" name="BMC Genomics">
        <title>Chromosome-level genome assembly and manually-curated proteome of model necrotroph Parastagonospora nodorum Sn15 reveals a genome-wide trove of candidate effector homologs, and redundancy of virulence-related functions within an accessory chromosome.</title>
        <authorList>
            <person name="Bertazzoni S."/>
            <person name="Jones D.A.B."/>
            <person name="Phan H.T."/>
            <person name="Tan K.-C."/>
            <person name="Hane J.K."/>
        </authorList>
    </citation>
    <scope>NUCLEOTIDE SEQUENCE [LARGE SCALE GENOMIC DNA]</scope>
    <source>
        <strain evidence="3">SN15 / ATCC MYA-4574 / FGSC 10173)</strain>
    </source>
</reference>
<accession>A0A7U2F9Y2</accession>
<dbReference type="RefSeq" id="XP_001802302.1">
    <property type="nucleotide sequence ID" value="XM_001802250.1"/>
</dbReference>
<feature type="region of interest" description="Disordered" evidence="1">
    <location>
        <begin position="254"/>
        <end position="273"/>
    </location>
</feature>
<name>A0A7U2F9Y2_PHANO</name>
<evidence type="ECO:0000313" key="3">
    <source>
        <dbReference type="Proteomes" id="UP000663193"/>
    </source>
</evidence>
<protein>
    <submittedName>
        <fullName evidence="2">Uncharacterized protein</fullName>
    </submittedName>
</protein>
<evidence type="ECO:0000313" key="2">
    <source>
        <dbReference type="EMBL" id="QRD01397.1"/>
    </source>
</evidence>
<gene>
    <name evidence="2" type="ORF">JI435_120690</name>
</gene>
<keyword evidence="3" id="KW-1185">Reference proteome</keyword>
<dbReference type="AlphaFoldDB" id="A0A7U2F9Y2"/>
<organism evidence="2 3">
    <name type="scientific">Phaeosphaeria nodorum (strain SN15 / ATCC MYA-4574 / FGSC 10173)</name>
    <name type="common">Glume blotch fungus</name>
    <name type="synonym">Parastagonospora nodorum</name>
    <dbReference type="NCBI Taxonomy" id="321614"/>
    <lineage>
        <taxon>Eukaryota</taxon>
        <taxon>Fungi</taxon>
        <taxon>Dikarya</taxon>
        <taxon>Ascomycota</taxon>
        <taxon>Pezizomycotina</taxon>
        <taxon>Dothideomycetes</taxon>
        <taxon>Pleosporomycetidae</taxon>
        <taxon>Pleosporales</taxon>
        <taxon>Pleosporineae</taxon>
        <taxon>Phaeosphaeriaceae</taxon>
        <taxon>Parastagonospora</taxon>
    </lineage>
</organism>
<dbReference type="OrthoDB" id="3668341at2759"/>
<dbReference type="EMBL" id="CP069034">
    <property type="protein sequence ID" value="QRD01397.1"/>
    <property type="molecule type" value="Genomic_DNA"/>
</dbReference>